<dbReference type="PANTHER" id="PTHR18875">
    <property type="entry name" value="SARCOMA ANTIGEN NY-SAR-24/CYTOSKELETAL PROTEIN SOJO"/>
    <property type="match status" value="1"/>
</dbReference>
<accession>A0A672TQ62</accession>
<evidence type="ECO:0000256" key="4">
    <source>
        <dbReference type="SAM" id="Coils"/>
    </source>
</evidence>
<evidence type="ECO:0000259" key="5">
    <source>
        <dbReference type="Pfam" id="PF17045"/>
    </source>
</evidence>
<dbReference type="GO" id="GO:0098536">
    <property type="term" value="C:deuterosome"/>
    <property type="evidence" value="ECO:0007669"/>
    <property type="project" value="TreeGrafter"/>
</dbReference>
<dbReference type="GeneTree" id="ENSGT00940000153190"/>
<dbReference type="AlphaFoldDB" id="A0A672TQ62"/>
<evidence type="ECO:0000256" key="1">
    <source>
        <dbReference type="ARBA" id="ARBA00004496"/>
    </source>
</evidence>
<organism evidence="6 7">
    <name type="scientific">Strigops habroptila</name>
    <name type="common">Kakapo</name>
    <dbReference type="NCBI Taxonomy" id="2489341"/>
    <lineage>
        <taxon>Eukaryota</taxon>
        <taxon>Metazoa</taxon>
        <taxon>Chordata</taxon>
        <taxon>Craniata</taxon>
        <taxon>Vertebrata</taxon>
        <taxon>Euteleostomi</taxon>
        <taxon>Archelosauria</taxon>
        <taxon>Archosauria</taxon>
        <taxon>Dinosauria</taxon>
        <taxon>Saurischia</taxon>
        <taxon>Theropoda</taxon>
        <taxon>Coelurosauria</taxon>
        <taxon>Aves</taxon>
        <taxon>Neognathae</taxon>
        <taxon>Neoaves</taxon>
        <taxon>Telluraves</taxon>
        <taxon>Australaves</taxon>
        <taxon>Psittaciformes</taxon>
        <taxon>Psittacidae</taxon>
        <taxon>Strigops</taxon>
    </lineage>
</organism>
<dbReference type="GO" id="GO:0005814">
    <property type="term" value="C:centriole"/>
    <property type="evidence" value="ECO:0007669"/>
    <property type="project" value="TreeGrafter"/>
</dbReference>
<dbReference type="PANTHER" id="PTHR18875:SF5">
    <property type="entry name" value="DEUTEROSOME ASSEMBLY PROTEIN 1"/>
    <property type="match status" value="1"/>
</dbReference>
<dbReference type="InterPro" id="IPR031470">
    <property type="entry name" value="CEP63/Deup1_N"/>
</dbReference>
<dbReference type="OMA" id="EEVQICP"/>
<name>A0A672TQ62_STRHB</name>
<evidence type="ECO:0000256" key="2">
    <source>
        <dbReference type="ARBA" id="ARBA00022490"/>
    </source>
</evidence>
<keyword evidence="2" id="KW-0963">Cytoplasm</keyword>
<dbReference type="InParanoid" id="A0A672TQ62"/>
<dbReference type="GO" id="GO:0005737">
    <property type="term" value="C:cytoplasm"/>
    <property type="evidence" value="ECO:0007669"/>
    <property type="project" value="UniProtKB-SubCell"/>
</dbReference>
<protein>
    <recommendedName>
        <fullName evidence="5">CEP63/Deup1 N-terminal domain-containing protein</fullName>
    </recommendedName>
</protein>
<evidence type="ECO:0000313" key="7">
    <source>
        <dbReference type="Proteomes" id="UP000472266"/>
    </source>
</evidence>
<reference evidence="6 7" key="1">
    <citation type="submission" date="2019-11" db="EMBL/GenBank/DDBJ databases">
        <title>Strigops habroptila (kakapo) genome, bStrHab1, primary haplotype, v2.</title>
        <authorList>
            <person name="Jarvis E.D."/>
            <person name="Howard J."/>
            <person name="Rhie A."/>
            <person name="Phillippy A."/>
            <person name="Korlach J."/>
            <person name="Digby A."/>
            <person name="Iorns D."/>
            <person name="Eason D."/>
            <person name="Robertson B."/>
            <person name="Raemaekers T."/>
            <person name="Howe K."/>
            <person name="Lewin H."/>
            <person name="Damas J."/>
            <person name="Hastie A."/>
            <person name="Tracey A."/>
            <person name="Chow W."/>
            <person name="Fedrigo O."/>
        </authorList>
    </citation>
    <scope>NUCLEOTIDE SEQUENCE [LARGE SCALE GENOMIC DNA]</scope>
</reference>
<feature type="domain" description="CEP63/Deup1 N-terminal" evidence="5">
    <location>
        <begin position="11"/>
        <end position="95"/>
    </location>
</feature>
<keyword evidence="7" id="KW-1185">Reference proteome</keyword>
<dbReference type="Proteomes" id="UP000472266">
    <property type="component" value="Chromosome 2"/>
</dbReference>
<proteinExistence type="predicted"/>
<dbReference type="GO" id="GO:0007099">
    <property type="term" value="P:centriole replication"/>
    <property type="evidence" value="ECO:0007669"/>
    <property type="project" value="TreeGrafter"/>
</dbReference>
<dbReference type="Ensembl" id="ENSSHBT00005005382.1">
    <property type="protein sequence ID" value="ENSSHBP00005004415.1"/>
    <property type="gene ID" value="ENSSHBG00005003927.1"/>
</dbReference>
<evidence type="ECO:0000256" key="3">
    <source>
        <dbReference type="ARBA" id="ARBA00023054"/>
    </source>
</evidence>
<feature type="coiled-coil region" evidence="4">
    <location>
        <begin position="23"/>
        <end position="96"/>
    </location>
</feature>
<dbReference type="Pfam" id="PF17045">
    <property type="entry name" value="CEP63"/>
    <property type="match status" value="1"/>
</dbReference>
<evidence type="ECO:0000313" key="6">
    <source>
        <dbReference type="Ensembl" id="ENSSHBP00005004415.1"/>
    </source>
</evidence>
<keyword evidence="3 4" id="KW-0175">Coiled coil</keyword>
<dbReference type="GO" id="GO:0098535">
    <property type="term" value="P:de novo centriole assembly involved in multi-ciliated epithelial cell differentiation"/>
    <property type="evidence" value="ECO:0007669"/>
    <property type="project" value="TreeGrafter"/>
</dbReference>
<comment type="subcellular location">
    <subcellularLocation>
        <location evidence="1">Cytoplasm</location>
    </subcellularLocation>
</comment>
<reference evidence="6" key="2">
    <citation type="submission" date="2025-08" db="UniProtKB">
        <authorList>
            <consortium name="Ensembl"/>
        </authorList>
    </citation>
    <scope>IDENTIFICATION</scope>
</reference>
<reference evidence="6" key="3">
    <citation type="submission" date="2025-09" db="UniProtKB">
        <authorList>
            <consortium name="Ensembl"/>
        </authorList>
    </citation>
    <scope>IDENTIFICATION</scope>
</reference>
<sequence length="120" mass="14066">WENQSVKVELLVHQIDIVVNSKKVEWERKMKALEAKMDIQNQELASAQSELDQKGQEVGLLQQKLEDLQKTKYEMAQNYEIQLQALKSEVRNLSVSLFYYCAIKSLMPNGIDVPLWVWER</sequence>